<proteinExistence type="predicted"/>
<evidence type="ECO:0000313" key="2">
    <source>
        <dbReference type="Proteomes" id="UP001152795"/>
    </source>
</evidence>
<dbReference type="OrthoDB" id="4368687at2759"/>
<dbReference type="EMBL" id="CACRXK020025039">
    <property type="protein sequence ID" value="CAB4039181.1"/>
    <property type="molecule type" value="Genomic_DNA"/>
</dbReference>
<reference evidence="1" key="1">
    <citation type="submission" date="2020-04" db="EMBL/GenBank/DDBJ databases">
        <authorList>
            <person name="Alioto T."/>
            <person name="Alioto T."/>
            <person name="Gomez Garrido J."/>
        </authorList>
    </citation>
    <scope>NUCLEOTIDE SEQUENCE</scope>
    <source>
        <strain evidence="1">A484AB</strain>
    </source>
</reference>
<dbReference type="AlphaFoldDB" id="A0A6S7K728"/>
<dbReference type="PANTHER" id="PTHR33332">
    <property type="entry name" value="REVERSE TRANSCRIPTASE DOMAIN-CONTAINING PROTEIN"/>
    <property type="match status" value="1"/>
</dbReference>
<name>A0A6S7K728_PARCT</name>
<protein>
    <submittedName>
        <fullName evidence="1">Uncharacterized protein</fullName>
    </submittedName>
</protein>
<accession>A0A6S7K728</accession>
<comment type="caution">
    <text evidence="1">The sequence shown here is derived from an EMBL/GenBank/DDBJ whole genome shotgun (WGS) entry which is preliminary data.</text>
</comment>
<sequence length="102" mass="11606">MENDLMENDLANFQTSSANANLLLNTDKCKTLRITRKRNTIDHTYKLQDSALKTTSCERDIGVWTSSTLTWSKQVLHQCAQANKSLGYIRRSTIKIKTISVN</sequence>
<feature type="non-terminal residue" evidence="1">
    <location>
        <position position="102"/>
    </location>
</feature>
<gene>
    <name evidence="1" type="ORF">PACLA_8A048257</name>
</gene>
<organism evidence="1 2">
    <name type="scientific">Paramuricea clavata</name>
    <name type="common">Red gorgonian</name>
    <name type="synonym">Violescent sea-whip</name>
    <dbReference type="NCBI Taxonomy" id="317549"/>
    <lineage>
        <taxon>Eukaryota</taxon>
        <taxon>Metazoa</taxon>
        <taxon>Cnidaria</taxon>
        <taxon>Anthozoa</taxon>
        <taxon>Octocorallia</taxon>
        <taxon>Malacalcyonacea</taxon>
        <taxon>Plexauridae</taxon>
        <taxon>Paramuricea</taxon>
    </lineage>
</organism>
<dbReference type="Proteomes" id="UP001152795">
    <property type="component" value="Unassembled WGS sequence"/>
</dbReference>
<keyword evidence="2" id="KW-1185">Reference proteome</keyword>
<evidence type="ECO:0000313" key="1">
    <source>
        <dbReference type="EMBL" id="CAB4039181.1"/>
    </source>
</evidence>